<dbReference type="Pfam" id="PF00353">
    <property type="entry name" value="HemolysinCabind"/>
    <property type="match status" value="3"/>
</dbReference>
<dbReference type="InterPro" id="IPR011049">
    <property type="entry name" value="Serralysin-like_metalloprot_C"/>
</dbReference>
<dbReference type="InterPro" id="IPR001343">
    <property type="entry name" value="Hemolysn_Ca-bd"/>
</dbReference>
<organism evidence="3 4">
    <name type="scientific">Crenothrix polyspora</name>
    <dbReference type="NCBI Taxonomy" id="360316"/>
    <lineage>
        <taxon>Bacteria</taxon>
        <taxon>Pseudomonadati</taxon>
        <taxon>Pseudomonadota</taxon>
        <taxon>Gammaproteobacteria</taxon>
        <taxon>Methylococcales</taxon>
        <taxon>Crenotrichaceae</taxon>
        <taxon>Crenothrix</taxon>
    </lineage>
</organism>
<reference evidence="4" key="1">
    <citation type="submission" date="2017-02" db="EMBL/GenBank/DDBJ databases">
        <authorList>
            <person name="Daims H."/>
        </authorList>
    </citation>
    <scope>NUCLEOTIDE SEQUENCE [LARGE SCALE GENOMIC DNA]</scope>
</reference>
<name>A0A1R4HDT8_9GAMM</name>
<feature type="compositionally biased region" description="Polar residues" evidence="2">
    <location>
        <begin position="248"/>
        <end position="257"/>
    </location>
</feature>
<evidence type="ECO:0000313" key="4">
    <source>
        <dbReference type="Proteomes" id="UP000195442"/>
    </source>
</evidence>
<dbReference type="Gene3D" id="2.150.10.10">
    <property type="entry name" value="Serralysin-like metalloprotease, C-terminal"/>
    <property type="match status" value="2"/>
</dbReference>
<dbReference type="Gene3D" id="2.60.120.380">
    <property type="match status" value="1"/>
</dbReference>
<dbReference type="OrthoDB" id="7329412at2"/>
<keyword evidence="1" id="KW-0106">Calcium</keyword>
<dbReference type="PROSITE" id="PS00330">
    <property type="entry name" value="HEMOLYSIN_CALCIUM"/>
    <property type="match status" value="2"/>
</dbReference>
<accession>A0A1R4HDT8</accession>
<dbReference type="Proteomes" id="UP000195442">
    <property type="component" value="Unassembled WGS sequence"/>
</dbReference>
<feature type="region of interest" description="Disordered" evidence="2">
    <location>
        <begin position="232"/>
        <end position="257"/>
    </location>
</feature>
<gene>
    <name evidence="3" type="ORF">CRENPOLYSF2_3960008</name>
</gene>
<sequence length="441" mass="46360">MKGVWTGGNLDIGYFQDADWFKVSLQKAQTYTVALTANQGAFAVHNNVSVVDSNGKEIKLVAFSDDSISFVAPQAGNYFLNVHVEGAPSANDSISYTLIGQQGVPIGTAKNDVMNGGDGADLLYGRGGNDTINGGTGRDIINGGTGKDVMVGGAGNDYYFVDNKGDVVKETSTLATEKDIVLSTVGFVLPNNVETLILVGTGNLTDRLAILGRGNQLDNTLIGDSTLFGANRPKAQDNETLRGGAGNDSLTNKNLGSSDTYEQELRHLFGESGNDTLTGYGQMVGGTGKDTYDIQGYARVEIAKGDSLPNSFDVIKGFIFGNTTTSTRLDLSSDHIAPDTGKIDGKNVGSIHSHHISKGLITFDDIDIYIKPLAITADKIADAIKYLQANITKPGDTVAFVAGHDTYVFQDGGSVDSLVQLVGIAADGIHNSAVKGSIFLV</sequence>
<keyword evidence="4" id="KW-1185">Reference proteome</keyword>
<dbReference type="PRINTS" id="PR00313">
    <property type="entry name" value="CABNDNGRPT"/>
</dbReference>
<dbReference type="GO" id="GO:0005509">
    <property type="term" value="F:calcium ion binding"/>
    <property type="evidence" value="ECO:0007669"/>
    <property type="project" value="InterPro"/>
</dbReference>
<proteinExistence type="predicted"/>
<dbReference type="AlphaFoldDB" id="A0A1R4HDT8"/>
<evidence type="ECO:0000256" key="1">
    <source>
        <dbReference type="ARBA" id="ARBA00022837"/>
    </source>
</evidence>
<dbReference type="EMBL" id="FUKJ01000330">
    <property type="protein sequence ID" value="SJM94379.1"/>
    <property type="molecule type" value="Genomic_DNA"/>
</dbReference>
<dbReference type="InterPro" id="IPR018511">
    <property type="entry name" value="Hemolysin-typ_Ca-bd_CS"/>
</dbReference>
<evidence type="ECO:0000313" key="3">
    <source>
        <dbReference type="EMBL" id="SJM94379.1"/>
    </source>
</evidence>
<evidence type="ECO:0000256" key="2">
    <source>
        <dbReference type="SAM" id="MobiDB-lite"/>
    </source>
</evidence>
<protein>
    <submittedName>
        <fullName evidence="3">Uncharacterized protein</fullName>
    </submittedName>
</protein>
<dbReference type="SUPFAM" id="SSF51120">
    <property type="entry name" value="beta-Roll"/>
    <property type="match status" value="2"/>
</dbReference>